<organism evidence="1">
    <name type="scientific">marine sediment metagenome</name>
    <dbReference type="NCBI Taxonomy" id="412755"/>
    <lineage>
        <taxon>unclassified sequences</taxon>
        <taxon>metagenomes</taxon>
        <taxon>ecological metagenomes</taxon>
    </lineage>
</organism>
<sequence>MLAKEFGADHILNANDFSDEELVVKVKELTD</sequence>
<comment type="caution">
    <text evidence="1">The sequence shown here is derived from an EMBL/GenBank/DDBJ whole genome shotgun (WGS) entry which is preliminary data.</text>
</comment>
<gene>
    <name evidence="1" type="ORF">LCGC14_1812390</name>
</gene>
<dbReference type="EMBL" id="LAZR01017628">
    <property type="protein sequence ID" value="KKL99637.1"/>
    <property type="molecule type" value="Genomic_DNA"/>
</dbReference>
<accession>A0A0F9JKY9</accession>
<name>A0A0F9JKY9_9ZZZZ</name>
<proteinExistence type="predicted"/>
<protein>
    <submittedName>
        <fullName evidence="1">Uncharacterized protein</fullName>
    </submittedName>
</protein>
<reference evidence="1" key="1">
    <citation type="journal article" date="2015" name="Nature">
        <title>Complex archaea that bridge the gap between prokaryotes and eukaryotes.</title>
        <authorList>
            <person name="Spang A."/>
            <person name="Saw J.H."/>
            <person name="Jorgensen S.L."/>
            <person name="Zaremba-Niedzwiedzka K."/>
            <person name="Martijn J."/>
            <person name="Lind A.E."/>
            <person name="van Eijk R."/>
            <person name="Schleper C."/>
            <person name="Guy L."/>
            <person name="Ettema T.J."/>
        </authorList>
    </citation>
    <scope>NUCLEOTIDE SEQUENCE</scope>
</reference>
<dbReference type="AlphaFoldDB" id="A0A0F9JKY9"/>
<evidence type="ECO:0000313" key="1">
    <source>
        <dbReference type="EMBL" id="KKL99637.1"/>
    </source>
</evidence>
<feature type="non-terminal residue" evidence="1">
    <location>
        <position position="31"/>
    </location>
</feature>